<gene>
    <name evidence="2" type="ORF">QM524_13315</name>
</gene>
<comment type="caution">
    <text evidence="2">The sequence shown here is derived from an EMBL/GenBank/DDBJ whole genome shotgun (WGS) entry which is preliminary data.</text>
</comment>
<dbReference type="PANTHER" id="PTHR34387:SF1">
    <property type="entry name" value="PERIPLASMIC IMMUNOGENIC PROTEIN"/>
    <property type="match status" value="1"/>
</dbReference>
<evidence type="ECO:0000313" key="3">
    <source>
        <dbReference type="Proteomes" id="UP001236507"/>
    </source>
</evidence>
<dbReference type="Proteomes" id="UP001236507">
    <property type="component" value="Unassembled WGS sequence"/>
</dbReference>
<keyword evidence="3" id="KW-1185">Reference proteome</keyword>
<dbReference type="PANTHER" id="PTHR34387">
    <property type="entry name" value="SLR1258 PROTEIN"/>
    <property type="match status" value="1"/>
</dbReference>
<feature type="chain" id="PRO_5047138146" evidence="1">
    <location>
        <begin position="23"/>
        <end position="237"/>
    </location>
</feature>
<evidence type="ECO:0000313" key="2">
    <source>
        <dbReference type="EMBL" id="MDI9860192.1"/>
    </source>
</evidence>
<protein>
    <submittedName>
        <fullName evidence="2">SIMPL domain-containing protein</fullName>
    </submittedName>
</protein>
<proteinExistence type="predicted"/>
<keyword evidence="1" id="KW-0732">Signal</keyword>
<feature type="signal peptide" evidence="1">
    <location>
        <begin position="1"/>
        <end position="22"/>
    </location>
</feature>
<accession>A0ABT6Y9D2</accession>
<sequence length="237" mass="26826">MKKIMMALAMFGGVLFSTQAQNNDKAPVKKIEVTGTAEEEVLPDKIFVSVTLREYFKDKDNKNRVDILVLEQQLQKAVSDAGLPKEALTVGGINGYREWWGKKKPTNFLESKTYTLALANLSKIDAILNRVDEKGIFTTNIERFEYSKIEDLKKQVKIKALQNAKEKANYLLLGIGEQLGEALEIYEIDNGYYPQPVYAAMKREMAMSADAAPMQESTVDVQKIKVRFDMKAVFKIK</sequence>
<dbReference type="Gene3D" id="3.30.110.170">
    <property type="entry name" value="Protein of unknown function (DUF541), domain 1"/>
    <property type="match status" value="1"/>
</dbReference>
<dbReference type="EMBL" id="JASHIF010000010">
    <property type="protein sequence ID" value="MDI9860192.1"/>
    <property type="molecule type" value="Genomic_DNA"/>
</dbReference>
<dbReference type="Gene3D" id="3.30.70.2970">
    <property type="entry name" value="Protein of unknown function (DUF541), domain 2"/>
    <property type="match status" value="1"/>
</dbReference>
<dbReference type="Pfam" id="PF04402">
    <property type="entry name" value="SIMPL"/>
    <property type="match status" value="1"/>
</dbReference>
<dbReference type="InterPro" id="IPR007497">
    <property type="entry name" value="SIMPL/DUF541"/>
</dbReference>
<evidence type="ECO:0000256" key="1">
    <source>
        <dbReference type="SAM" id="SignalP"/>
    </source>
</evidence>
<reference evidence="2 3" key="1">
    <citation type="submission" date="2023-05" db="EMBL/GenBank/DDBJ databases">
        <title>Novel species of genus Flectobacillus isolated from stream in China.</title>
        <authorList>
            <person name="Lu H."/>
        </authorList>
    </citation>
    <scope>NUCLEOTIDE SEQUENCE [LARGE SCALE GENOMIC DNA]</scope>
    <source>
        <strain evidence="2 3">KCTC 42575</strain>
    </source>
</reference>
<organism evidence="2 3">
    <name type="scientific">Flectobacillus roseus</name>
    <dbReference type="NCBI Taxonomy" id="502259"/>
    <lineage>
        <taxon>Bacteria</taxon>
        <taxon>Pseudomonadati</taxon>
        <taxon>Bacteroidota</taxon>
        <taxon>Cytophagia</taxon>
        <taxon>Cytophagales</taxon>
        <taxon>Flectobacillaceae</taxon>
        <taxon>Flectobacillus</taxon>
    </lineage>
</organism>
<dbReference type="RefSeq" id="WP_283344979.1">
    <property type="nucleotide sequence ID" value="NZ_JASHIF010000010.1"/>
</dbReference>
<name>A0ABT6Y9D2_9BACT</name>
<dbReference type="InterPro" id="IPR052022">
    <property type="entry name" value="26kDa_periplasmic_antigen"/>
</dbReference>